<evidence type="ECO:0000256" key="1">
    <source>
        <dbReference type="SAM" id="Coils"/>
    </source>
</evidence>
<dbReference type="AlphaFoldDB" id="A2F0P8"/>
<accession>A2F0P8</accession>
<evidence type="ECO:0000313" key="2">
    <source>
        <dbReference type="EMBL" id="EAY01493.1"/>
    </source>
</evidence>
<reference evidence="2" key="1">
    <citation type="submission" date="2006-10" db="EMBL/GenBank/DDBJ databases">
        <authorList>
            <person name="Amadeo P."/>
            <person name="Zhao Q."/>
            <person name="Wortman J."/>
            <person name="Fraser-Liggett C."/>
            <person name="Carlton J."/>
        </authorList>
    </citation>
    <scope>NUCLEOTIDE SEQUENCE</scope>
    <source>
        <strain evidence="2">G3</strain>
    </source>
</reference>
<dbReference type="Proteomes" id="UP000001542">
    <property type="component" value="Unassembled WGS sequence"/>
</dbReference>
<proteinExistence type="predicted"/>
<reference evidence="2" key="2">
    <citation type="journal article" date="2007" name="Science">
        <title>Draft genome sequence of the sexually transmitted pathogen Trichomonas vaginalis.</title>
        <authorList>
            <person name="Carlton J.M."/>
            <person name="Hirt R.P."/>
            <person name="Silva J.C."/>
            <person name="Delcher A.L."/>
            <person name="Schatz M."/>
            <person name="Zhao Q."/>
            <person name="Wortman J.R."/>
            <person name="Bidwell S.L."/>
            <person name="Alsmark U.C.M."/>
            <person name="Besteiro S."/>
            <person name="Sicheritz-Ponten T."/>
            <person name="Noel C.J."/>
            <person name="Dacks J.B."/>
            <person name="Foster P.G."/>
            <person name="Simillion C."/>
            <person name="Van de Peer Y."/>
            <person name="Miranda-Saavedra D."/>
            <person name="Barton G.J."/>
            <person name="Westrop G.D."/>
            <person name="Mueller S."/>
            <person name="Dessi D."/>
            <person name="Fiori P.L."/>
            <person name="Ren Q."/>
            <person name="Paulsen I."/>
            <person name="Zhang H."/>
            <person name="Bastida-Corcuera F.D."/>
            <person name="Simoes-Barbosa A."/>
            <person name="Brown M.T."/>
            <person name="Hayes R.D."/>
            <person name="Mukherjee M."/>
            <person name="Okumura C.Y."/>
            <person name="Schneider R."/>
            <person name="Smith A.J."/>
            <person name="Vanacova S."/>
            <person name="Villalvazo M."/>
            <person name="Haas B.J."/>
            <person name="Pertea M."/>
            <person name="Feldblyum T.V."/>
            <person name="Utterback T.R."/>
            <person name="Shu C.L."/>
            <person name="Osoegawa K."/>
            <person name="de Jong P.J."/>
            <person name="Hrdy I."/>
            <person name="Horvathova L."/>
            <person name="Zubacova Z."/>
            <person name="Dolezal P."/>
            <person name="Malik S.B."/>
            <person name="Logsdon J.M. Jr."/>
            <person name="Henze K."/>
            <person name="Gupta A."/>
            <person name="Wang C.C."/>
            <person name="Dunne R.L."/>
            <person name="Upcroft J.A."/>
            <person name="Upcroft P."/>
            <person name="White O."/>
            <person name="Salzberg S.L."/>
            <person name="Tang P."/>
            <person name="Chiu C.-H."/>
            <person name="Lee Y.-S."/>
            <person name="Embley T.M."/>
            <person name="Coombs G.H."/>
            <person name="Mottram J.C."/>
            <person name="Tachezy J."/>
            <person name="Fraser-Liggett C.M."/>
            <person name="Johnson P.J."/>
        </authorList>
    </citation>
    <scope>NUCLEOTIDE SEQUENCE [LARGE SCALE GENOMIC DNA]</scope>
    <source>
        <strain evidence="2">G3</strain>
    </source>
</reference>
<dbReference type="SMART" id="SM00248">
    <property type="entry name" value="ANK"/>
    <property type="match status" value="3"/>
</dbReference>
<dbReference type="InterPro" id="IPR036770">
    <property type="entry name" value="Ankyrin_rpt-contain_sf"/>
</dbReference>
<dbReference type="PANTHER" id="PTHR24159:SF5">
    <property type="entry name" value="ANK_REP_REGION DOMAIN-CONTAINING PROTEIN"/>
    <property type="match status" value="1"/>
</dbReference>
<gene>
    <name evidence="2" type="ORF">TVAG_107520</name>
</gene>
<sequence>MTSNIPENLLPYAEIQRALTELTPDTVESVYDLILKSPLTKEKTYINFIVNELITIFPLKHKRWDMYITLTQKLSKCNTQPFNTFKTILMQELFATRDEWEIHNKSPILKYARLCLKAKIYTINEVINYLIKLPTTAPSQYFLSVCFFAPETFKANQGIFTTFKQIIQKMVVSEDQTATVTQVPGGGGPLYRIKDSVVQEYVNCFDILCENDFQKLIPLIDTGCEYNSVELDIYNDDVENMSSKMGKTYNTNRKVSPNPFHPAMFLQWRPTLLEMAAFYGSPKSFDYLLKRNARTSFIAMMAVAGGFESILKRVEELKEPFEACLRIAAAFRDIKTIEWLIQNHFSELKYDKEINYVLARAAFTNYLPMLDFCINKGVDINFSDENGETALHLAVKMENKEALLFLISRPHLQFRKKNVYGLNPHSMTKNKEILDILNGAEEKRAQEKEKQKKAKRI</sequence>
<evidence type="ECO:0000313" key="3">
    <source>
        <dbReference type="Proteomes" id="UP000001542"/>
    </source>
</evidence>
<dbReference type="SMR" id="A2F0P8"/>
<dbReference type="OrthoDB" id="194358at2759"/>
<dbReference type="InParanoid" id="A2F0P8"/>
<dbReference type="VEuPathDB" id="TrichDB:TVAGG3_1090280"/>
<dbReference type="InterPro" id="IPR002110">
    <property type="entry name" value="Ankyrin_rpt"/>
</dbReference>
<dbReference type="RefSeq" id="XP_001314178.1">
    <property type="nucleotide sequence ID" value="XM_001314165.1"/>
</dbReference>
<dbReference type="EMBL" id="DS113565">
    <property type="protein sequence ID" value="EAY01493.1"/>
    <property type="molecule type" value="Genomic_DNA"/>
</dbReference>
<keyword evidence="1" id="KW-0175">Coiled coil</keyword>
<dbReference type="VEuPathDB" id="TrichDB:TVAG_107520"/>
<feature type="coiled-coil region" evidence="1">
    <location>
        <begin position="430"/>
        <end position="457"/>
    </location>
</feature>
<protein>
    <submittedName>
        <fullName evidence="2">Uncharacterized protein</fullName>
    </submittedName>
</protein>
<dbReference type="Gene3D" id="1.25.40.20">
    <property type="entry name" value="Ankyrin repeat-containing domain"/>
    <property type="match status" value="1"/>
</dbReference>
<dbReference type="Pfam" id="PF13637">
    <property type="entry name" value="Ank_4"/>
    <property type="match status" value="1"/>
</dbReference>
<dbReference type="PANTHER" id="PTHR24159">
    <property type="match status" value="1"/>
</dbReference>
<name>A2F0P8_TRIV3</name>
<dbReference type="KEGG" id="tva:4759319"/>
<keyword evidence="3" id="KW-1185">Reference proteome</keyword>
<organism evidence="2 3">
    <name type="scientific">Trichomonas vaginalis (strain ATCC PRA-98 / G3)</name>
    <dbReference type="NCBI Taxonomy" id="412133"/>
    <lineage>
        <taxon>Eukaryota</taxon>
        <taxon>Metamonada</taxon>
        <taxon>Parabasalia</taxon>
        <taxon>Trichomonadida</taxon>
        <taxon>Trichomonadidae</taxon>
        <taxon>Trichomonas</taxon>
    </lineage>
</organism>
<dbReference type="SUPFAM" id="SSF48403">
    <property type="entry name" value="Ankyrin repeat"/>
    <property type="match status" value="1"/>
</dbReference>